<keyword evidence="4" id="KW-0560">Oxidoreductase</keyword>
<feature type="signal peptide" evidence="8">
    <location>
        <begin position="1"/>
        <end position="18"/>
    </location>
</feature>
<keyword evidence="3 6" id="KW-0479">Metal-binding</keyword>
<organism evidence="9 10">
    <name type="scientific">Pleurotus ostreatus (strain PC15)</name>
    <name type="common">Oyster mushroom</name>
    <dbReference type="NCBI Taxonomy" id="1137138"/>
    <lineage>
        <taxon>Eukaryota</taxon>
        <taxon>Fungi</taxon>
        <taxon>Dikarya</taxon>
        <taxon>Basidiomycota</taxon>
        <taxon>Agaricomycotina</taxon>
        <taxon>Agaricomycetes</taxon>
        <taxon>Agaricomycetidae</taxon>
        <taxon>Agaricales</taxon>
        <taxon>Pleurotineae</taxon>
        <taxon>Pleurotaceae</taxon>
        <taxon>Pleurotus</taxon>
    </lineage>
</organism>
<keyword evidence="7" id="KW-1133">Transmembrane helix</keyword>
<dbReference type="AlphaFoldDB" id="A0A067NGI0"/>
<dbReference type="VEuPathDB" id="FungiDB:PLEOSDRAFT_1109925"/>
<dbReference type="GO" id="GO:0020037">
    <property type="term" value="F:heme binding"/>
    <property type="evidence" value="ECO:0007669"/>
    <property type="project" value="InterPro"/>
</dbReference>
<dbReference type="OrthoDB" id="1844152at2759"/>
<dbReference type="GO" id="GO:0016705">
    <property type="term" value="F:oxidoreductase activity, acting on paired donors, with incorporation or reduction of molecular oxygen"/>
    <property type="evidence" value="ECO:0007669"/>
    <property type="project" value="InterPro"/>
</dbReference>
<keyword evidence="7" id="KW-0472">Membrane</keyword>
<feature type="chain" id="PRO_5001645680" description="Cytochrome P450" evidence="8">
    <location>
        <begin position="19"/>
        <end position="492"/>
    </location>
</feature>
<dbReference type="PANTHER" id="PTHR46206">
    <property type="entry name" value="CYTOCHROME P450"/>
    <property type="match status" value="1"/>
</dbReference>
<dbReference type="PANTHER" id="PTHR46206:SF7">
    <property type="entry name" value="P450, PUTATIVE (EUROFUNG)-RELATED"/>
    <property type="match status" value="1"/>
</dbReference>
<comment type="similarity">
    <text evidence="2">Belongs to the cytochrome P450 family.</text>
</comment>
<dbReference type="InParanoid" id="A0A067NGI0"/>
<evidence type="ECO:0000313" key="9">
    <source>
        <dbReference type="EMBL" id="KDQ22831.1"/>
    </source>
</evidence>
<dbReference type="InterPro" id="IPR002403">
    <property type="entry name" value="Cyt_P450_E_grp-IV"/>
</dbReference>
<comment type="cofactor">
    <cofactor evidence="1 6">
        <name>heme</name>
        <dbReference type="ChEBI" id="CHEBI:30413"/>
    </cofactor>
</comment>
<evidence type="ECO:0000256" key="3">
    <source>
        <dbReference type="ARBA" id="ARBA00022723"/>
    </source>
</evidence>
<dbReference type="Pfam" id="PF00067">
    <property type="entry name" value="p450"/>
    <property type="match status" value="1"/>
</dbReference>
<keyword evidence="5 6" id="KW-0408">Iron</keyword>
<dbReference type="Proteomes" id="UP000027073">
    <property type="component" value="Unassembled WGS sequence"/>
</dbReference>
<keyword evidence="6" id="KW-0349">Heme</keyword>
<accession>A0A067NGI0</accession>
<protein>
    <recommendedName>
        <fullName evidence="11">Cytochrome P450</fullName>
    </recommendedName>
</protein>
<feature type="binding site" description="axial binding residue" evidence="6">
    <location>
        <position position="438"/>
    </location>
    <ligand>
        <name>heme</name>
        <dbReference type="ChEBI" id="CHEBI:30413"/>
    </ligand>
    <ligandPart>
        <name>Fe</name>
        <dbReference type="ChEBI" id="CHEBI:18248"/>
    </ligandPart>
</feature>
<dbReference type="Gene3D" id="1.10.630.10">
    <property type="entry name" value="Cytochrome P450"/>
    <property type="match status" value="1"/>
</dbReference>
<reference evidence="10" key="1">
    <citation type="journal article" date="2014" name="Proc. Natl. Acad. Sci. U.S.A.">
        <title>Extensive sampling of basidiomycete genomes demonstrates inadequacy of the white-rot/brown-rot paradigm for wood decay fungi.</title>
        <authorList>
            <person name="Riley R."/>
            <person name="Salamov A.A."/>
            <person name="Brown D.W."/>
            <person name="Nagy L.G."/>
            <person name="Floudas D."/>
            <person name="Held B.W."/>
            <person name="Levasseur A."/>
            <person name="Lombard V."/>
            <person name="Morin E."/>
            <person name="Otillar R."/>
            <person name="Lindquist E.A."/>
            <person name="Sun H."/>
            <person name="LaButti K.M."/>
            <person name="Schmutz J."/>
            <person name="Jabbour D."/>
            <person name="Luo H."/>
            <person name="Baker S.E."/>
            <person name="Pisabarro A.G."/>
            <person name="Walton J.D."/>
            <person name="Blanchette R.A."/>
            <person name="Henrissat B."/>
            <person name="Martin F."/>
            <person name="Cullen D."/>
            <person name="Hibbett D.S."/>
            <person name="Grigoriev I.V."/>
        </authorList>
    </citation>
    <scope>NUCLEOTIDE SEQUENCE [LARGE SCALE GENOMIC DNA]</scope>
    <source>
        <strain evidence="10">PC15</strain>
    </source>
</reference>
<evidence type="ECO:0000256" key="6">
    <source>
        <dbReference type="PIRSR" id="PIRSR602403-1"/>
    </source>
</evidence>
<dbReference type="InterPro" id="IPR036396">
    <property type="entry name" value="Cyt_P450_sf"/>
</dbReference>
<dbReference type="STRING" id="1137138.A0A067NGI0"/>
<evidence type="ECO:0008006" key="11">
    <source>
        <dbReference type="Google" id="ProtNLM"/>
    </source>
</evidence>
<keyword evidence="8" id="KW-0732">Signal</keyword>
<dbReference type="EMBL" id="KL198014">
    <property type="protein sequence ID" value="KDQ22831.1"/>
    <property type="molecule type" value="Genomic_DNA"/>
</dbReference>
<evidence type="ECO:0000256" key="7">
    <source>
        <dbReference type="SAM" id="Phobius"/>
    </source>
</evidence>
<dbReference type="InterPro" id="IPR001128">
    <property type="entry name" value="Cyt_P450"/>
</dbReference>
<sequence length="492" mass="54871">MISASSLTAICILASVLAIRVLHRRSSQSSNLPPLVAIPDEQLFGNPRHAYETALKQYGKIIGVPRKNRLEYIVDQTFVAEVLTNDKVYSFEHGTLSMLNLHILLALPRSFMHEIDRVVQDHIVSDLDDSVDRIAPVFDKLAKKLAAPLSSECQPIAVEIDSEVHRMMAEAMLTLILGGHYASAAHIASTARIAVAIATLTGIFENMSWWSRTFPTVGRTWNWFKVMFIAIPYHFVLGIGWQAFSELSAITDVERSGTRKEPVIMSFARKFIDKKTHRISLIDRIWILSVILGLIFASVHQTAVVIMWVVCELAKRPEYIQEFRTDTFTETSEDGAQRLTYASLQNAERLDSFIREVMRTKGDTLSTVRQTVSDTALAGYVIPKGSFVIPLATLANEDENHYGENAKVFVGDRWVGTGKPATMVSPNYFPFGLGRWACPGRGLAVAEIKLFILSLIAHANLSLENGEYRVVDPLNVTSVAPKGRIFLHPLFS</sequence>
<proteinExistence type="inferred from homology"/>
<dbReference type="PRINTS" id="PR00465">
    <property type="entry name" value="EP450IV"/>
</dbReference>
<evidence type="ECO:0000313" key="10">
    <source>
        <dbReference type="Proteomes" id="UP000027073"/>
    </source>
</evidence>
<name>A0A067NGI0_PLEO1</name>
<evidence type="ECO:0000256" key="8">
    <source>
        <dbReference type="SAM" id="SignalP"/>
    </source>
</evidence>
<gene>
    <name evidence="9" type="ORF">PLEOSDRAFT_1109925</name>
</gene>
<evidence type="ECO:0000256" key="2">
    <source>
        <dbReference type="ARBA" id="ARBA00010617"/>
    </source>
</evidence>
<dbReference type="GO" id="GO:0004497">
    <property type="term" value="F:monooxygenase activity"/>
    <property type="evidence" value="ECO:0007669"/>
    <property type="project" value="InterPro"/>
</dbReference>
<dbReference type="GO" id="GO:0005506">
    <property type="term" value="F:iron ion binding"/>
    <property type="evidence" value="ECO:0007669"/>
    <property type="project" value="InterPro"/>
</dbReference>
<dbReference type="HOGENOM" id="CLU_536500_0_0_1"/>
<feature type="transmembrane region" description="Helical" evidence="7">
    <location>
        <begin position="285"/>
        <end position="311"/>
    </location>
</feature>
<evidence type="ECO:0000256" key="1">
    <source>
        <dbReference type="ARBA" id="ARBA00001971"/>
    </source>
</evidence>
<evidence type="ECO:0000256" key="4">
    <source>
        <dbReference type="ARBA" id="ARBA00023002"/>
    </source>
</evidence>
<evidence type="ECO:0000256" key="5">
    <source>
        <dbReference type="ARBA" id="ARBA00023004"/>
    </source>
</evidence>
<dbReference type="SUPFAM" id="SSF48264">
    <property type="entry name" value="Cytochrome P450"/>
    <property type="match status" value="1"/>
</dbReference>
<keyword evidence="7" id="KW-0812">Transmembrane</keyword>